<comment type="caution">
    <text evidence="2">The sequence shown here is derived from an EMBL/GenBank/DDBJ whole genome shotgun (WGS) entry which is preliminary data.</text>
</comment>
<feature type="compositionally biased region" description="Basic and acidic residues" evidence="1">
    <location>
        <begin position="35"/>
        <end position="47"/>
    </location>
</feature>
<name>A0A4Q2J8F4_9MICO</name>
<dbReference type="RefSeq" id="WP_129235923.1">
    <property type="nucleotide sequence ID" value="NZ_SDPL01000552.1"/>
</dbReference>
<dbReference type="AlphaFoldDB" id="A0A4Q2J8F4"/>
<gene>
    <name evidence="2" type="ORF">ESO86_16665</name>
</gene>
<protein>
    <submittedName>
        <fullName evidence="2">Uncharacterized protein</fullName>
    </submittedName>
</protein>
<proteinExistence type="predicted"/>
<dbReference type="Proteomes" id="UP000292881">
    <property type="component" value="Unassembled WGS sequence"/>
</dbReference>
<evidence type="ECO:0000256" key="1">
    <source>
        <dbReference type="SAM" id="MobiDB-lite"/>
    </source>
</evidence>
<sequence length="69" mass="7286">MNAATSIPRTHQHGGADPWADPGWSGAMAFMGPVHLHDEPRPDHAPRADGGVRALIARLLGTASTARPR</sequence>
<organism evidence="2 3">
    <name type="scientific">Agromyces binzhouensis</name>
    <dbReference type="NCBI Taxonomy" id="1817495"/>
    <lineage>
        <taxon>Bacteria</taxon>
        <taxon>Bacillati</taxon>
        <taxon>Actinomycetota</taxon>
        <taxon>Actinomycetes</taxon>
        <taxon>Micrococcales</taxon>
        <taxon>Microbacteriaceae</taxon>
        <taxon>Agromyces</taxon>
    </lineage>
</organism>
<accession>A0A4Q2J8F4</accession>
<reference evidence="2 3" key="1">
    <citation type="submission" date="2019-01" db="EMBL/GenBank/DDBJ databases">
        <authorList>
            <person name="Li J."/>
        </authorList>
    </citation>
    <scope>NUCLEOTIDE SEQUENCE [LARGE SCALE GENOMIC DNA]</scope>
    <source>
        <strain evidence="2 3">CGMCC 4.7180</strain>
    </source>
</reference>
<dbReference type="OrthoDB" id="5007740at2"/>
<dbReference type="EMBL" id="SDPL01000552">
    <property type="protein sequence ID" value="RXZ41097.1"/>
    <property type="molecule type" value="Genomic_DNA"/>
</dbReference>
<evidence type="ECO:0000313" key="2">
    <source>
        <dbReference type="EMBL" id="RXZ41097.1"/>
    </source>
</evidence>
<evidence type="ECO:0000313" key="3">
    <source>
        <dbReference type="Proteomes" id="UP000292881"/>
    </source>
</evidence>
<feature type="region of interest" description="Disordered" evidence="1">
    <location>
        <begin position="1"/>
        <end position="49"/>
    </location>
</feature>
<keyword evidence="3" id="KW-1185">Reference proteome</keyword>